<evidence type="ECO:0000256" key="6">
    <source>
        <dbReference type="ARBA" id="ARBA00022989"/>
    </source>
</evidence>
<dbReference type="Proteomes" id="UP001487740">
    <property type="component" value="Unassembled WGS sequence"/>
</dbReference>
<evidence type="ECO:0000256" key="8">
    <source>
        <dbReference type="ARBA" id="ARBA00023065"/>
    </source>
</evidence>
<dbReference type="PROSITE" id="PS50283">
    <property type="entry name" value="NA_SOLUT_SYMP_3"/>
    <property type="match status" value="1"/>
</dbReference>
<reference evidence="13 14" key="1">
    <citation type="submission" date="2023-03" db="EMBL/GenBank/DDBJ databases">
        <title>High-quality genome of Scylla paramamosain provides insights in environmental adaptation.</title>
        <authorList>
            <person name="Zhang L."/>
        </authorList>
    </citation>
    <scope>NUCLEOTIDE SEQUENCE [LARGE SCALE GENOMIC DNA]</scope>
    <source>
        <strain evidence="13">LZ_2023a</strain>
        <tissue evidence="13">Muscle</tissue>
    </source>
</reference>
<comment type="caution">
    <text evidence="13">The sequence shown here is derived from an EMBL/GenBank/DDBJ whole genome shotgun (WGS) entry which is preliminary data.</text>
</comment>
<comment type="similarity">
    <text evidence="2">Belongs to the sodium:solute symporter (SSF) (TC 2.A.21) family.</text>
</comment>
<keyword evidence="14" id="KW-1185">Reference proteome</keyword>
<evidence type="ECO:0000256" key="5">
    <source>
        <dbReference type="ARBA" id="ARBA00022692"/>
    </source>
</evidence>
<dbReference type="InterPro" id="IPR038377">
    <property type="entry name" value="Na/Glc_symporter_sf"/>
</dbReference>
<evidence type="ECO:0000256" key="9">
    <source>
        <dbReference type="ARBA" id="ARBA00023136"/>
    </source>
</evidence>
<evidence type="ECO:0000256" key="3">
    <source>
        <dbReference type="ARBA" id="ARBA00022448"/>
    </source>
</evidence>
<keyword evidence="9 12" id="KW-0472">Membrane</keyword>
<sequence length="214" mass="23125">MSVTVITMEADEAASRIDTTDIHFGVADWTIFVIMLAASVLIGVVSAVRDRGRSSTQEFLLGGRNMPPIAVAFSLLGGWVSAISILGKARSPGPDLSHLCGGHCFLPSSLLNIQNGRPDGRKQVPEREAGTTSGTKGSSLCYLIRSLITLYSHMGRTTLATRLTPSSSSKERVAHRRKLTPPRGGLNSQMRKHEECTGRHARQTRGEAKDRSTK</sequence>
<evidence type="ECO:0000256" key="7">
    <source>
        <dbReference type="ARBA" id="ARBA00023053"/>
    </source>
</evidence>
<keyword evidence="10" id="KW-0739">Sodium transport</keyword>
<evidence type="ECO:0000313" key="13">
    <source>
        <dbReference type="EMBL" id="KAK8392659.1"/>
    </source>
</evidence>
<dbReference type="GO" id="GO:0006814">
    <property type="term" value="P:sodium ion transport"/>
    <property type="evidence" value="ECO:0007669"/>
    <property type="project" value="UniProtKB-KW"/>
</dbReference>
<dbReference type="InterPro" id="IPR051163">
    <property type="entry name" value="Sodium:Solute_Symporter_SSF"/>
</dbReference>
<feature type="transmembrane region" description="Helical" evidence="12">
    <location>
        <begin position="69"/>
        <end position="87"/>
    </location>
</feature>
<evidence type="ECO:0000256" key="11">
    <source>
        <dbReference type="SAM" id="MobiDB-lite"/>
    </source>
</evidence>
<keyword evidence="5 12" id="KW-0812">Transmembrane</keyword>
<keyword evidence="3" id="KW-0813">Transport</keyword>
<name>A0AAW0TXZ8_SCYPA</name>
<dbReference type="Gene3D" id="1.20.1730.10">
    <property type="entry name" value="Sodium/glucose cotransporter"/>
    <property type="match status" value="1"/>
</dbReference>
<dbReference type="GO" id="GO:0015293">
    <property type="term" value="F:symporter activity"/>
    <property type="evidence" value="ECO:0007669"/>
    <property type="project" value="TreeGrafter"/>
</dbReference>
<feature type="compositionally biased region" description="Basic and acidic residues" evidence="11">
    <location>
        <begin position="118"/>
        <end position="129"/>
    </location>
</feature>
<dbReference type="PANTHER" id="PTHR42985:SF40">
    <property type="entry name" value="LD47995P-RELATED"/>
    <property type="match status" value="1"/>
</dbReference>
<dbReference type="PANTHER" id="PTHR42985">
    <property type="entry name" value="SODIUM-COUPLED MONOCARBOXYLATE TRANSPORTER"/>
    <property type="match status" value="1"/>
</dbReference>
<gene>
    <name evidence="13" type="ORF">O3P69_014827</name>
</gene>
<proteinExistence type="inferred from homology"/>
<keyword evidence="6 12" id="KW-1133">Transmembrane helix</keyword>
<evidence type="ECO:0000313" key="14">
    <source>
        <dbReference type="Proteomes" id="UP001487740"/>
    </source>
</evidence>
<dbReference type="GO" id="GO:0005886">
    <property type="term" value="C:plasma membrane"/>
    <property type="evidence" value="ECO:0007669"/>
    <property type="project" value="UniProtKB-SubCell"/>
</dbReference>
<feature type="compositionally biased region" description="Basic and acidic residues" evidence="11">
    <location>
        <begin position="191"/>
        <end position="214"/>
    </location>
</feature>
<dbReference type="InterPro" id="IPR001734">
    <property type="entry name" value="Na/solute_symporter"/>
</dbReference>
<comment type="subcellular location">
    <subcellularLocation>
        <location evidence="1">Cell membrane</location>
        <topology evidence="1">Multi-pass membrane protein</topology>
    </subcellularLocation>
</comment>
<evidence type="ECO:0000256" key="10">
    <source>
        <dbReference type="ARBA" id="ARBA00023201"/>
    </source>
</evidence>
<dbReference type="AlphaFoldDB" id="A0AAW0TXZ8"/>
<feature type="region of interest" description="Disordered" evidence="11">
    <location>
        <begin position="115"/>
        <end position="136"/>
    </location>
</feature>
<keyword evidence="4" id="KW-1003">Cell membrane</keyword>
<keyword evidence="7" id="KW-0915">Sodium</keyword>
<evidence type="ECO:0000256" key="1">
    <source>
        <dbReference type="ARBA" id="ARBA00004651"/>
    </source>
</evidence>
<dbReference type="EMBL" id="JARAKH010000022">
    <property type="protein sequence ID" value="KAK8392659.1"/>
    <property type="molecule type" value="Genomic_DNA"/>
</dbReference>
<feature type="transmembrane region" description="Helical" evidence="12">
    <location>
        <begin position="29"/>
        <end position="48"/>
    </location>
</feature>
<evidence type="ECO:0000256" key="12">
    <source>
        <dbReference type="SAM" id="Phobius"/>
    </source>
</evidence>
<keyword evidence="8" id="KW-0406">Ion transport</keyword>
<evidence type="ECO:0000256" key="2">
    <source>
        <dbReference type="ARBA" id="ARBA00006434"/>
    </source>
</evidence>
<protein>
    <submittedName>
        <fullName evidence="13">Uncharacterized protein</fullName>
    </submittedName>
</protein>
<accession>A0AAW0TXZ8</accession>
<feature type="region of interest" description="Disordered" evidence="11">
    <location>
        <begin position="161"/>
        <end position="214"/>
    </location>
</feature>
<organism evidence="13 14">
    <name type="scientific">Scylla paramamosain</name>
    <name type="common">Mud crab</name>
    <dbReference type="NCBI Taxonomy" id="85552"/>
    <lineage>
        <taxon>Eukaryota</taxon>
        <taxon>Metazoa</taxon>
        <taxon>Ecdysozoa</taxon>
        <taxon>Arthropoda</taxon>
        <taxon>Crustacea</taxon>
        <taxon>Multicrustacea</taxon>
        <taxon>Malacostraca</taxon>
        <taxon>Eumalacostraca</taxon>
        <taxon>Eucarida</taxon>
        <taxon>Decapoda</taxon>
        <taxon>Pleocyemata</taxon>
        <taxon>Brachyura</taxon>
        <taxon>Eubrachyura</taxon>
        <taxon>Portunoidea</taxon>
        <taxon>Portunidae</taxon>
        <taxon>Portuninae</taxon>
        <taxon>Scylla</taxon>
    </lineage>
</organism>
<evidence type="ECO:0000256" key="4">
    <source>
        <dbReference type="ARBA" id="ARBA00022475"/>
    </source>
</evidence>